<dbReference type="EMBL" id="JAWDKA010000001">
    <property type="protein sequence ID" value="MDV0440951.1"/>
    <property type="molecule type" value="Genomic_DNA"/>
</dbReference>
<evidence type="ECO:0000256" key="1">
    <source>
        <dbReference type="ARBA" id="ARBA00022491"/>
    </source>
</evidence>
<evidence type="ECO:0000313" key="7">
    <source>
        <dbReference type="EMBL" id="MDV0440951.1"/>
    </source>
</evidence>
<reference evidence="7" key="1">
    <citation type="submission" date="2023-06" db="EMBL/GenBank/DDBJ databases">
        <title>Genome sequence of Methancorpusculaceae sp. Ag1.</title>
        <authorList>
            <person name="Protasov E."/>
            <person name="Platt K."/>
            <person name="Poehlein A."/>
            <person name="Daniel R."/>
            <person name="Brune A."/>
        </authorList>
    </citation>
    <scope>NUCLEOTIDE SEQUENCE</scope>
    <source>
        <strain evidence="7">Ag1</strain>
    </source>
</reference>
<evidence type="ECO:0000256" key="5">
    <source>
        <dbReference type="SAM" id="Coils"/>
    </source>
</evidence>
<evidence type="ECO:0000256" key="3">
    <source>
        <dbReference type="ARBA" id="ARBA00023125"/>
    </source>
</evidence>
<organism evidence="7 8">
    <name type="scientific">Methanorbis furvi</name>
    <dbReference type="NCBI Taxonomy" id="3028299"/>
    <lineage>
        <taxon>Archaea</taxon>
        <taxon>Methanobacteriati</taxon>
        <taxon>Methanobacteriota</taxon>
        <taxon>Stenosarchaea group</taxon>
        <taxon>Methanomicrobia</taxon>
        <taxon>Methanomicrobiales</taxon>
        <taxon>Methanocorpusculaceae</taxon>
        <taxon>Methanorbis</taxon>
    </lineage>
</organism>
<dbReference type="Gene3D" id="1.10.1660.10">
    <property type="match status" value="1"/>
</dbReference>
<dbReference type="RefSeq" id="WP_338093346.1">
    <property type="nucleotide sequence ID" value="NZ_JAWDKA010000001.1"/>
</dbReference>
<keyword evidence="8" id="KW-1185">Reference proteome</keyword>
<dbReference type="PANTHER" id="PTHR30204">
    <property type="entry name" value="REDOX-CYCLING DRUG-SENSING TRANSCRIPTIONAL ACTIVATOR SOXR"/>
    <property type="match status" value="1"/>
</dbReference>
<keyword evidence="1" id="KW-0678">Repressor</keyword>
<protein>
    <recommendedName>
        <fullName evidence="6">HTH merR-type domain-containing protein</fullName>
    </recommendedName>
</protein>
<keyword evidence="5" id="KW-0175">Coiled coil</keyword>
<feature type="domain" description="HTH merR-type" evidence="6">
    <location>
        <begin position="18"/>
        <end position="87"/>
    </location>
</feature>
<evidence type="ECO:0000256" key="4">
    <source>
        <dbReference type="ARBA" id="ARBA00023163"/>
    </source>
</evidence>
<name>A0AAE4MAS4_9EURY</name>
<feature type="coiled-coil region" evidence="5">
    <location>
        <begin position="87"/>
        <end position="121"/>
    </location>
</feature>
<sequence length="300" mass="35468">MDEVNVLQNADGDMSQPIYSIGVVSKMLDIHPQTIRYFGTQGIISPCRDEKNGERKYSIYDIYKLMLRKQYRNIGFSVKDSEDLLNMYQLDEVIQKFELEQKKLEKQMQELELRQKGLISILTRSKSIKSQINKVFYAERPAFWQHAHMRGKKLLMDENSLKARQIAMKLMPLSFYSFCINRDEIKDEMWEKNIPIYDWNLGLEDEFSEIMGYNEIDGSEHIPKMMCLYSIFSVEGTMFLQGSMLDSIWKFMKNNDFSINGNIYGRLILSSTNKLNNAERFFEVWVPFKKRAHFAGRYSY</sequence>
<gene>
    <name evidence="7" type="ORF">McpAg1_01290</name>
</gene>
<accession>A0AAE4MAS4</accession>
<dbReference type="GO" id="GO:0003677">
    <property type="term" value="F:DNA binding"/>
    <property type="evidence" value="ECO:0007669"/>
    <property type="project" value="UniProtKB-KW"/>
</dbReference>
<evidence type="ECO:0000256" key="2">
    <source>
        <dbReference type="ARBA" id="ARBA00023015"/>
    </source>
</evidence>
<dbReference type="InterPro" id="IPR009061">
    <property type="entry name" value="DNA-bd_dom_put_sf"/>
</dbReference>
<dbReference type="Proteomes" id="UP001273136">
    <property type="component" value="Unassembled WGS sequence"/>
</dbReference>
<evidence type="ECO:0000313" key="8">
    <source>
        <dbReference type="Proteomes" id="UP001273136"/>
    </source>
</evidence>
<keyword evidence="3" id="KW-0238">DNA-binding</keyword>
<dbReference type="PROSITE" id="PS50937">
    <property type="entry name" value="HTH_MERR_2"/>
    <property type="match status" value="1"/>
</dbReference>
<comment type="caution">
    <text evidence="7">The sequence shown here is derived from an EMBL/GenBank/DDBJ whole genome shotgun (WGS) entry which is preliminary data.</text>
</comment>
<dbReference type="AlphaFoldDB" id="A0AAE4MAS4"/>
<proteinExistence type="predicted"/>
<dbReference type="SUPFAM" id="SSF46955">
    <property type="entry name" value="Putative DNA-binding domain"/>
    <property type="match status" value="1"/>
</dbReference>
<dbReference type="GO" id="GO:0003700">
    <property type="term" value="F:DNA-binding transcription factor activity"/>
    <property type="evidence" value="ECO:0007669"/>
    <property type="project" value="InterPro"/>
</dbReference>
<dbReference type="InterPro" id="IPR047057">
    <property type="entry name" value="MerR_fam"/>
</dbReference>
<keyword evidence="2" id="KW-0805">Transcription regulation</keyword>
<dbReference type="InterPro" id="IPR000551">
    <property type="entry name" value="MerR-type_HTH_dom"/>
</dbReference>
<evidence type="ECO:0000259" key="6">
    <source>
        <dbReference type="PROSITE" id="PS50937"/>
    </source>
</evidence>
<keyword evidence="4" id="KW-0804">Transcription</keyword>
<dbReference type="Pfam" id="PF13411">
    <property type="entry name" value="MerR_1"/>
    <property type="match status" value="1"/>
</dbReference>
<dbReference type="SMART" id="SM00422">
    <property type="entry name" value="HTH_MERR"/>
    <property type="match status" value="1"/>
</dbReference>
<dbReference type="PANTHER" id="PTHR30204:SF69">
    <property type="entry name" value="MERR-FAMILY TRANSCRIPTIONAL REGULATOR"/>
    <property type="match status" value="1"/>
</dbReference>
<dbReference type="CDD" id="cd00592">
    <property type="entry name" value="HTH_MerR-like"/>
    <property type="match status" value="1"/>
</dbReference>